<proteinExistence type="predicted"/>
<sequence length="96" mass="10397">MHSDSSIFVRRVEILPVYVPSSKEKADPKLYAENVRVLMAQSLGVPLADAGILDHIRLKHAGLFVDSSGGRIIQTPRGQKAVQEDMSSQGHPSSSS</sequence>
<dbReference type="AlphaFoldDB" id="A0AAW1RPK2"/>
<accession>A0AAW1RPK2</accession>
<name>A0AAW1RPK2_9CHLO</name>
<protein>
    <submittedName>
        <fullName evidence="2">Uncharacterized protein</fullName>
    </submittedName>
</protein>
<dbReference type="Proteomes" id="UP001485043">
    <property type="component" value="Unassembled WGS sequence"/>
</dbReference>
<keyword evidence="3" id="KW-1185">Reference proteome</keyword>
<organism evidence="2 3">
    <name type="scientific">Apatococcus fuscideae</name>
    <dbReference type="NCBI Taxonomy" id="2026836"/>
    <lineage>
        <taxon>Eukaryota</taxon>
        <taxon>Viridiplantae</taxon>
        <taxon>Chlorophyta</taxon>
        <taxon>core chlorophytes</taxon>
        <taxon>Trebouxiophyceae</taxon>
        <taxon>Chlorellales</taxon>
        <taxon>Chlorellaceae</taxon>
        <taxon>Apatococcus</taxon>
    </lineage>
</organism>
<evidence type="ECO:0000313" key="3">
    <source>
        <dbReference type="Proteomes" id="UP001485043"/>
    </source>
</evidence>
<dbReference type="EMBL" id="JALJOV010002078">
    <property type="protein sequence ID" value="KAK9835091.1"/>
    <property type="molecule type" value="Genomic_DNA"/>
</dbReference>
<gene>
    <name evidence="2" type="ORF">WJX84_008197</name>
</gene>
<comment type="caution">
    <text evidence="2">The sequence shown here is derived from an EMBL/GenBank/DDBJ whole genome shotgun (WGS) entry which is preliminary data.</text>
</comment>
<reference evidence="2 3" key="1">
    <citation type="journal article" date="2024" name="Nat. Commun.">
        <title>Phylogenomics reveals the evolutionary origins of lichenization in chlorophyte algae.</title>
        <authorList>
            <person name="Puginier C."/>
            <person name="Libourel C."/>
            <person name="Otte J."/>
            <person name="Skaloud P."/>
            <person name="Haon M."/>
            <person name="Grisel S."/>
            <person name="Petersen M."/>
            <person name="Berrin J.G."/>
            <person name="Delaux P.M."/>
            <person name="Dal Grande F."/>
            <person name="Keller J."/>
        </authorList>
    </citation>
    <scope>NUCLEOTIDE SEQUENCE [LARGE SCALE GENOMIC DNA]</scope>
    <source>
        <strain evidence="2 3">SAG 2523</strain>
    </source>
</reference>
<feature type="compositionally biased region" description="Polar residues" evidence="1">
    <location>
        <begin position="85"/>
        <end position="96"/>
    </location>
</feature>
<evidence type="ECO:0000313" key="2">
    <source>
        <dbReference type="EMBL" id="KAK9835091.1"/>
    </source>
</evidence>
<feature type="region of interest" description="Disordered" evidence="1">
    <location>
        <begin position="75"/>
        <end position="96"/>
    </location>
</feature>
<evidence type="ECO:0000256" key="1">
    <source>
        <dbReference type="SAM" id="MobiDB-lite"/>
    </source>
</evidence>